<sequence>MCRPVRKEGYLCVKTETDEKISWNLRYFVLARNLTYLQSKENYINKAEKGTPFDLTTYTCFQNRDCLTEVCIRSLGNRCIDLRAETEEEAREWQIQLTGTDNIKCE</sequence>
<dbReference type="PROSITE" id="PS50003">
    <property type="entry name" value="PH_DOMAIN"/>
    <property type="match status" value="1"/>
</dbReference>
<name>A0A7S3PKS6_9STRA</name>
<protein>
    <recommendedName>
        <fullName evidence="1">PH domain-containing protein</fullName>
    </recommendedName>
</protein>
<dbReference type="EMBL" id="HBIN01016704">
    <property type="protein sequence ID" value="CAE0442607.1"/>
    <property type="molecule type" value="Transcribed_RNA"/>
</dbReference>
<dbReference type="AlphaFoldDB" id="A0A7S3PKS6"/>
<dbReference type="SUPFAM" id="SSF50729">
    <property type="entry name" value="PH domain-like"/>
    <property type="match status" value="1"/>
</dbReference>
<dbReference type="InterPro" id="IPR001849">
    <property type="entry name" value="PH_domain"/>
</dbReference>
<dbReference type="Pfam" id="PF00169">
    <property type="entry name" value="PH"/>
    <property type="match status" value="1"/>
</dbReference>
<reference evidence="2" key="1">
    <citation type="submission" date="2021-01" db="EMBL/GenBank/DDBJ databases">
        <authorList>
            <person name="Corre E."/>
            <person name="Pelletier E."/>
            <person name="Niang G."/>
            <person name="Scheremetjew M."/>
            <person name="Finn R."/>
            <person name="Kale V."/>
            <person name="Holt S."/>
            <person name="Cochrane G."/>
            <person name="Meng A."/>
            <person name="Brown T."/>
            <person name="Cohen L."/>
        </authorList>
    </citation>
    <scope>NUCLEOTIDE SEQUENCE</scope>
    <source>
        <strain evidence="2">GSBS06</strain>
    </source>
</reference>
<accession>A0A7S3PKS6</accession>
<gene>
    <name evidence="2" type="ORF">ASTO00021_LOCUS12717</name>
</gene>
<evidence type="ECO:0000313" key="2">
    <source>
        <dbReference type="EMBL" id="CAE0442607.1"/>
    </source>
</evidence>
<dbReference type="InterPro" id="IPR011993">
    <property type="entry name" value="PH-like_dom_sf"/>
</dbReference>
<dbReference type="Gene3D" id="2.30.29.30">
    <property type="entry name" value="Pleckstrin-homology domain (PH domain)/Phosphotyrosine-binding domain (PTB)"/>
    <property type="match status" value="1"/>
</dbReference>
<dbReference type="SMART" id="SM00233">
    <property type="entry name" value="PH"/>
    <property type="match status" value="1"/>
</dbReference>
<proteinExistence type="predicted"/>
<organism evidence="2">
    <name type="scientific">Aplanochytrium stocchinoi</name>
    <dbReference type="NCBI Taxonomy" id="215587"/>
    <lineage>
        <taxon>Eukaryota</taxon>
        <taxon>Sar</taxon>
        <taxon>Stramenopiles</taxon>
        <taxon>Bigyra</taxon>
        <taxon>Labyrinthulomycetes</taxon>
        <taxon>Thraustochytrida</taxon>
        <taxon>Thraustochytriidae</taxon>
        <taxon>Aplanochytrium</taxon>
    </lineage>
</organism>
<evidence type="ECO:0000259" key="1">
    <source>
        <dbReference type="PROSITE" id="PS50003"/>
    </source>
</evidence>
<feature type="domain" description="PH" evidence="1">
    <location>
        <begin position="4"/>
        <end position="102"/>
    </location>
</feature>